<organism evidence="2 3">
    <name type="scientific">Desulfobacter postgatei 2ac9</name>
    <dbReference type="NCBI Taxonomy" id="879212"/>
    <lineage>
        <taxon>Bacteria</taxon>
        <taxon>Pseudomonadati</taxon>
        <taxon>Thermodesulfobacteriota</taxon>
        <taxon>Desulfobacteria</taxon>
        <taxon>Desulfobacterales</taxon>
        <taxon>Desulfobacteraceae</taxon>
        <taxon>Desulfobacter</taxon>
    </lineage>
</organism>
<dbReference type="OrthoDB" id="9782820at2"/>
<proteinExistence type="predicted"/>
<reference evidence="2 3" key="2">
    <citation type="submission" date="2012-02" db="EMBL/GenBank/DDBJ databases">
        <title>Improved High-Quality Draft sequence of Desulfobacter postgatei 2ac9.</title>
        <authorList>
            <consortium name="US DOE Joint Genome Institute"/>
            <person name="Lucas S."/>
            <person name="Han J."/>
            <person name="Lapidus A."/>
            <person name="Cheng J.-F."/>
            <person name="Goodwin L."/>
            <person name="Pitluck S."/>
            <person name="Peters L."/>
            <person name="Ovchinnikova G."/>
            <person name="Held B."/>
            <person name="Detter J.C."/>
            <person name="Han C."/>
            <person name="Tapia R."/>
            <person name="Land M."/>
            <person name="Hauser L."/>
            <person name="Kyrpides N."/>
            <person name="Ivanova N."/>
            <person name="Pagani I."/>
            <person name="Orellana R."/>
            <person name="Lovley D."/>
            <person name="Woyke T."/>
        </authorList>
    </citation>
    <scope>NUCLEOTIDE SEQUENCE [LARGE SCALE GENOMIC DNA]</scope>
    <source>
        <strain evidence="2 3">2ac9</strain>
    </source>
</reference>
<name>I5B0J1_9BACT</name>
<dbReference type="SUPFAM" id="SSF143447">
    <property type="entry name" value="AMMECR1-like"/>
    <property type="match status" value="1"/>
</dbReference>
<dbReference type="RefSeq" id="WP_004071872.1">
    <property type="nucleotide sequence ID" value="NZ_CM001488.1"/>
</dbReference>
<dbReference type="Pfam" id="PF01871">
    <property type="entry name" value="AMMECR1"/>
    <property type="match status" value="1"/>
</dbReference>
<dbReference type="EMBL" id="CM001488">
    <property type="protein sequence ID" value="EIM63004.1"/>
    <property type="molecule type" value="Genomic_DNA"/>
</dbReference>
<dbReference type="PANTHER" id="PTHR13016">
    <property type="entry name" value="AMMECR1 HOMOLOG"/>
    <property type="match status" value="1"/>
</dbReference>
<dbReference type="InterPro" id="IPR036071">
    <property type="entry name" value="AMMECR1_dom_sf"/>
</dbReference>
<dbReference type="InterPro" id="IPR002733">
    <property type="entry name" value="AMMECR1_domain"/>
</dbReference>
<dbReference type="NCBIfam" id="TIGR04335">
    <property type="entry name" value="AmmeMemoSam_A"/>
    <property type="match status" value="1"/>
</dbReference>
<evidence type="ECO:0000313" key="2">
    <source>
        <dbReference type="EMBL" id="EIM63004.1"/>
    </source>
</evidence>
<evidence type="ECO:0000259" key="1">
    <source>
        <dbReference type="PROSITE" id="PS51112"/>
    </source>
</evidence>
<dbReference type="AlphaFoldDB" id="I5B0J1"/>
<reference evidence="2 3" key="1">
    <citation type="submission" date="2011-09" db="EMBL/GenBank/DDBJ databases">
        <authorList>
            <consortium name="US DOE Joint Genome Institute (JGI-PGF)"/>
            <person name="Lucas S."/>
            <person name="Han J."/>
            <person name="Lapidus A."/>
            <person name="Cheng J.-F."/>
            <person name="Goodwin L."/>
            <person name="Pitluck S."/>
            <person name="Peters L."/>
            <person name="Land M.L."/>
            <person name="Hauser L."/>
            <person name="Orellana R."/>
            <person name="Lovley D."/>
            <person name="Woyke T.J."/>
        </authorList>
    </citation>
    <scope>NUCLEOTIDE SEQUENCE [LARGE SCALE GENOMIC DNA]</scope>
    <source>
        <strain evidence="2 3">2ac9</strain>
    </source>
</reference>
<dbReference type="InterPro" id="IPR023473">
    <property type="entry name" value="AMMECR1"/>
</dbReference>
<accession>I5B0J1</accession>
<evidence type="ECO:0000313" key="3">
    <source>
        <dbReference type="Proteomes" id="UP000005778"/>
    </source>
</evidence>
<dbReference type="eggNOG" id="COG2078">
    <property type="taxonomic scope" value="Bacteria"/>
</dbReference>
<keyword evidence="3" id="KW-1185">Reference proteome</keyword>
<dbReference type="InterPro" id="IPR027623">
    <property type="entry name" value="AmmeMemoSam_A"/>
</dbReference>
<dbReference type="Gene3D" id="3.30.1490.150">
    <property type="entry name" value="Hypothetical protein ph0010, domain 2"/>
    <property type="match status" value="1"/>
</dbReference>
<dbReference type="InterPro" id="IPR027485">
    <property type="entry name" value="AMMECR1_N"/>
</dbReference>
<dbReference type="PANTHER" id="PTHR13016:SF0">
    <property type="entry name" value="AMME SYNDROME CANDIDATE GENE 1 PROTEIN"/>
    <property type="match status" value="1"/>
</dbReference>
<dbReference type="Gene3D" id="3.30.700.20">
    <property type="entry name" value="Hypothetical protein ph0010, domain 1"/>
    <property type="match status" value="1"/>
</dbReference>
<dbReference type="NCBIfam" id="TIGR00296">
    <property type="entry name" value="TIGR00296 family protein"/>
    <property type="match status" value="1"/>
</dbReference>
<feature type="domain" description="AMMECR1" evidence="1">
    <location>
        <begin position="5"/>
        <end position="187"/>
    </location>
</feature>
<dbReference type="STRING" id="879212.DespoDRAFT_01031"/>
<gene>
    <name evidence="2" type="ORF">DespoDRAFT_01031</name>
</gene>
<dbReference type="Proteomes" id="UP000005778">
    <property type="component" value="Chromosome"/>
</dbReference>
<protein>
    <submittedName>
        <fullName evidence="2">Uncharacterized protein, PH0010 family</fullName>
    </submittedName>
</protein>
<dbReference type="HOGENOM" id="CLU_095686_0_0_7"/>
<dbReference type="PROSITE" id="PS51112">
    <property type="entry name" value="AMMECR1"/>
    <property type="match status" value="1"/>
</dbReference>
<sequence length="187" mass="20853">MISEQQGQMLLKMARISIAEKLGLSVDKSQIDLNQSFLEIKQGLFVTLHKNGALRGCIGVIEAVEPLKTGVAETARLAAFKDSRFAPLARDEFDQVDLEISLLSPPEKFEYSKAKELIQRLVPFKDGVIIKKGSSQATFLPQVWEQLPDTASFLSQLCTKAGLDADEWTKGSLTVHTYRVHLFCEKK</sequence>